<sequence>MIRPRNRLAWRWFMLVVFAAAALIGIVASVAQGAAVIPPSQVLSILWNPTAQTADQIVWNLRLPRALTGAMVGSNLAVAGAILQAVMRNPLADPHIIGISAGAGITGIVVLVLFPAMTYLMTPVAFLGAMAAAGAIYALAWKNGIKPVRIILAGVAVSAFLSAGISGILVFYSDRVHGALLWMVGGFSAASWNEAAVVAPYWCAGLLLALIGAYYLNVLQLGDDMARALGLNIELARVLLTAVAALLAASSVSVAGLLGFVGLVVPHMVRLLVGTNYSYIIPGSALLGMAVVTLSDTLARVIFAPVELPAGLIMAFIGAPFFLFLLRKEV</sequence>
<gene>
    <name evidence="9" type="ORF">DKB62_00790</name>
</gene>
<dbReference type="RefSeq" id="WP_107196823.1">
    <property type="nucleotide sequence ID" value="NZ_CAUWMV010000028.1"/>
</dbReference>
<dbReference type="KEGG" id="meg:DKB62_00790"/>
<keyword evidence="5 8" id="KW-0812">Transmembrane</keyword>
<keyword evidence="3" id="KW-0813">Transport</keyword>
<feature type="transmembrane region" description="Helical" evidence="8">
    <location>
        <begin position="238"/>
        <end position="265"/>
    </location>
</feature>
<feature type="transmembrane region" description="Helical" evidence="8">
    <location>
        <begin position="306"/>
        <end position="326"/>
    </location>
</feature>
<protein>
    <submittedName>
        <fullName evidence="9">Iron ABC transporter permease</fullName>
    </submittedName>
</protein>
<proteinExistence type="inferred from homology"/>
<evidence type="ECO:0000313" key="10">
    <source>
        <dbReference type="Proteomes" id="UP000254337"/>
    </source>
</evidence>
<comment type="subcellular location">
    <subcellularLocation>
        <location evidence="1">Cell membrane</location>
        <topology evidence="1">Multi-pass membrane protein</topology>
    </subcellularLocation>
</comment>
<dbReference type="AlphaFoldDB" id="A0A346AWH9"/>
<dbReference type="InterPro" id="IPR037294">
    <property type="entry name" value="ABC_BtuC-like"/>
</dbReference>
<feature type="transmembrane region" description="Helical" evidence="8">
    <location>
        <begin position="120"/>
        <end position="139"/>
    </location>
</feature>
<dbReference type="InterPro" id="IPR000522">
    <property type="entry name" value="ABC_transptr_permease_BtuC"/>
</dbReference>
<dbReference type="FunFam" id="1.10.3470.10:FF:000001">
    <property type="entry name" value="Vitamin B12 ABC transporter permease BtuC"/>
    <property type="match status" value="1"/>
</dbReference>
<evidence type="ECO:0000256" key="7">
    <source>
        <dbReference type="ARBA" id="ARBA00023136"/>
    </source>
</evidence>
<dbReference type="GO" id="GO:0033214">
    <property type="term" value="P:siderophore-iron import into cell"/>
    <property type="evidence" value="ECO:0007669"/>
    <property type="project" value="TreeGrafter"/>
</dbReference>
<feature type="transmembrane region" description="Helical" evidence="8">
    <location>
        <begin position="192"/>
        <end position="217"/>
    </location>
</feature>
<dbReference type="PANTHER" id="PTHR30472:SF68">
    <property type="entry name" value="FERRICHROME TRANSPORT SYSTEM PERMEASE PROTEIN FHUB"/>
    <property type="match status" value="1"/>
</dbReference>
<reference evidence="9 10" key="1">
    <citation type="submission" date="2018-05" db="EMBL/GenBank/DDBJ databases">
        <title>Complete genome sequence of Megasphaera sp. AJH120T, isolated from the ceca of a chicken.</title>
        <authorList>
            <person name="Maki J."/>
            <person name="Looft T."/>
        </authorList>
    </citation>
    <scope>NUCLEOTIDE SEQUENCE [LARGE SCALE GENOMIC DNA]</scope>
    <source>
        <strain evidence="9 10">AJH120</strain>
    </source>
</reference>
<keyword evidence="10" id="KW-1185">Reference proteome</keyword>
<dbReference type="Gene3D" id="1.10.3470.10">
    <property type="entry name" value="ABC transporter involved in vitamin B12 uptake, BtuC"/>
    <property type="match status" value="1"/>
</dbReference>
<organism evidence="9 10">
    <name type="scientific">Megasphaera stantonii</name>
    <dbReference type="NCBI Taxonomy" id="2144175"/>
    <lineage>
        <taxon>Bacteria</taxon>
        <taxon>Bacillati</taxon>
        <taxon>Bacillota</taxon>
        <taxon>Negativicutes</taxon>
        <taxon>Veillonellales</taxon>
        <taxon>Veillonellaceae</taxon>
        <taxon>Megasphaera</taxon>
    </lineage>
</organism>
<evidence type="ECO:0000313" key="9">
    <source>
        <dbReference type="EMBL" id="AXL20222.1"/>
    </source>
</evidence>
<keyword evidence="6 8" id="KW-1133">Transmembrane helix</keyword>
<evidence type="ECO:0000256" key="5">
    <source>
        <dbReference type="ARBA" id="ARBA00022692"/>
    </source>
</evidence>
<evidence type="ECO:0000256" key="6">
    <source>
        <dbReference type="ARBA" id="ARBA00022989"/>
    </source>
</evidence>
<feature type="transmembrane region" description="Helical" evidence="8">
    <location>
        <begin position="66"/>
        <end position="83"/>
    </location>
</feature>
<comment type="similarity">
    <text evidence="2">Belongs to the binding-protein-dependent transport system permease family. FecCD subfamily.</text>
</comment>
<evidence type="ECO:0000256" key="1">
    <source>
        <dbReference type="ARBA" id="ARBA00004651"/>
    </source>
</evidence>
<feature type="transmembrane region" description="Helical" evidence="8">
    <location>
        <begin position="95"/>
        <end position="114"/>
    </location>
</feature>
<keyword evidence="4" id="KW-1003">Cell membrane</keyword>
<dbReference type="GO" id="GO:0022857">
    <property type="term" value="F:transmembrane transporter activity"/>
    <property type="evidence" value="ECO:0007669"/>
    <property type="project" value="InterPro"/>
</dbReference>
<dbReference type="Pfam" id="PF01032">
    <property type="entry name" value="FecCD"/>
    <property type="match status" value="1"/>
</dbReference>
<dbReference type="Proteomes" id="UP000254337">
    <property type="component" value="Chromosome"/>
</dbReference>
<dbReference type="SUPFAM" id="SSF81345">
    <property type="entry name" value="ABC transporter involved in vitamin B12 uptake, BtuC"/>
    <property type="match status" value="1"/>
</dbReference>
<name>A0A346AWH9_9FIRM</name>
<dbReference type="PANTHER" id="PTHR30472">
    <property type="entry name" value="FERRIC ENTEROBACTIN TRANSPORT SYSTEM PERMEASE PROTEIN"/>
    <property type="match status" value="1"/>
</dbReference>
<dbReference type="OrthoDB" id="9811721at2"/>
<evidence type="ECO:0000256" key="4">
    <source>
        <dbReference type="ARBA" id="ARBA00022475"/>
    </source>
</evidence>
<dbReference type="EMBL" id="CP029462">
    <property type="protein sequence ID" value="AXL20222.1"/>
    <property type="molecule type" value="Genomic_DNA"/>
</dbReference>
<accession>A0A346AWH9</accession>
<evidence type="ECO:0000256" key="3">
    <source>
        <dbReference type="ARBA" id="ARBA00022448"/>
    </source>
</evidence>
<feature type="transmembrane region" description="Helical" evidence="8">
    <location>
        <begin position="151"/>
        <end position="172"/>
    </location>
</feature>
<dbReference type="GO" id="GO:0005886">
    <property type="term" value="C:plasma membrane"/>
    <property type="evidence" value="ECO:0007669"/>
    <property type="project" value="UniProtKB-SubCell"/>
</dbReference>
<feature type="transmembrane region" description="Helical" evidence="8">
    <location>
        <begin position="277"/>
        <end position="294"/>
    </location>
</feature>
<evidence type="ECO:0000256" key="8">
    <source>
        <dbReference type="SAM" id="Phobius"/>
    </source>
</evidence>
<evidence type="ECO:0000256" key="2">
    <source>
        <dbReference type="ARBA" id="ARBA00007935"/>
    </source>
</evidence>
<keyword evidence="7 8" id="KW-0472">Membrane</keyword>
<dbReference type="CDD" id="cd06550">
    <property type="entry name" value="TM_ABC_iron-siderophores_like"/>
    <property type="match status" value="1"/>
</dbReference>